<comment type="caution">
    <text evidence="1">The sequence shown here is derived from an EMBL/GenBank/DDBJ whole genome shotgun (WGS) entry which is preliminary data.</text>
</comment>
<proteinExistence type="predicted"/>
<protein>
    <submittedName>
        <fullName evidence="1">Uncharacterized protein</fullName>
    </submittedName>
</protein>
<name>A0ACB9F230_CICIN</name>
<gene>
    <name evidence="1" type="ORF">L2E82_14855</name>
</gene>
<accession>A0ACB9F230</accession>
<dbReference type="Proteomes" id="UP001055811">
    <property type="component" value="Linkage Group LG03"/>
</dbReference>
<keyword evidence="2" id="KW-1185">Reference proteome</keyword>
<evidence type="ECO:0000313" key="2">
    <source>
        <dbReference type="Proteomes" id="UP001055811"/>
    </source>
</evidence>
<reference evidence="1 2" key="2">
    <citation type="journal article" date="2022" name="Mol. Ecol. Resour.">
        <title>The genomes of chicory, endive, great burdock and yacon provide insights into Asteraceae paleo-polyploidization history and plant inulin production.</title>
        <authorList>
            <person name="Fan W."/>
            <person name="Wang S."/>
            <person name="Wang H."/>
            <person name="Wang A."/>
            <person name="Jiang F."/>
            <person name="Liu H."/>
            <person name="Zhao H."/>
            <person name="Xu D."/>
            <person name="Zhang Y."/>
        </authorList>
    </citation>
    <scope>NUCLEOTIDE SEQUENCE [LARGE SCALE GENOMIC DNA]</scope>
    <source>
        <strain evidence="2">cv. Punajuju</strain>
        <tissue evidence="1">Leaves</tissue>
    </source>
</reference>
<reference evidence="2" key="1">
    <citation type="journal article" date="2022" name="Mol. Ecol. Resour.">
        <title>The genomes of chicory, endive, great burdock and yacon provide insights into Asteraceae palaeo-polyploidization history and plant inulin production.</title>
        <authorList>
            <person name="Fan W."/>
            <person name="Wang S."/>
            <person name="Wang H."/>
            <person name="Wang A."/>
            <person name="Jiang F."/>
            <person name="Liu H."/>
            <person name="Zhao H."/>
            <person name="Xu D."/>
            <person name="Zhang Y."/>
        </authorList>
    </citation>
    <scope>NUCLEOTIDE SEQUENCE [LARGE SCALE GENOMIC DNA]</scope>
    <source>
        <strain evidence="2">cv. Punajuju</strain>
    </source>
</reference>
<sequence>MARGHSLLFLVLIVVALAQLPALVVVSGEPQVPCYFIFGDSLVDSGNNNGLVTAAKANYPPYGIDFPQGVTGRFTNGLTIADIIGQLLGFDKFIPPYSNVTNQEISTGVNYASGGAGIRDESGSQLGDRISFNRQLVNHAAIISRLLLLQRNTTFTKEYVKKCIYISNIGNNDYINNYLMPNNYPTSRIYTVDQYAEVLVRQYSLQLRTLYNLGARKVAVFGLGLIGCTPAEIARFGTDGRPCVDSINDAVNRVNVRLKPLVDQLNSNFSDARFTFINLTSISTPPEGVTLPTEPCCQLRADGQCVPNSTPCPNRDLTIFYDGYHTTQIANIATATRSYTALSPNDASPYDISRLAQL</sequence>
<evidence type="ECO:0000313" key="1">
    <source>
        <dbReference type="EMBL" id="KAI3764838.1"/>
    </source>
</evidence>
<organism evidence="1 2">
    <name type="scientific">Cichorium intybus</name>
    <name type="common">Chicory</name>
    <dbReference type="NCBI Taxonomy" id="13427"/>
    <lineage>
        <taxon>Eukaryota</taxon>
        <taxon>Viridiplantae</taxon>
        <taxon>Streptophyta</taxon>
        <taxon>Embryophyta</taxon>
        <taxon>Tracheophyta</taxon>
        <taxon>Spermatophyta</taxon>
        <taxon>Magnoliopsida</taxon>
        <taxon>eudicotyledons</taxon>
        <taxon>Gunneridae</taxon>
        <taxon>Pentapetalae</taxon>
        <taxon>asterids</taxon>
        <taxon>campanulids</taxon>
        <taxon>Asterales</taxon>
        <taxon>Asteraceae</taxon>
        <taxon>Cichorioideae</taxon>
        <taxon>Cichorieae</taxon>
        <taxon>Cichoriinae</taxon>
        <taxon>Cichorium</taxon>
    </lineage>
</organism>
<dbReference type="EMBL" id="CM042011">
    <property type="protein sequence ID" value="KAI3764838.1"/>
    <property type="molecule type" value="Genomic_DNA"/>
</dbReference>